<sequence>MEKFEKHPIRDYKKKNVTVYTKKISDLAEKDPRRTYLDFYRTFNLYEMYSETGLYLILEGCRNFLNQDIKTAVDKMFETYSDFESDYSNVSHVTVKEMMKQWNVSSPIKISPQFLATRYGVTRTVFDNALKSRSKYTVSIYEMITLRLVPDPRNPQTMFNSVESYQTLKMLIMRNIIGDGLRFLTIEQVAEKTGISLEDLKHPEKLCRTRDRYLNAYDLLTVKMPAYDVEMLKRRK</sequence>
<comment type="caution">
    <text evidence="1">The sequence shown here is derived from an EMBL/GenBank/DDBJ whole genome shotgun (WGS) entry which is preliminary data.</text>
</comment>
<evidence type="ECO:0000313" key="1">
    <source>
        <dbReference type="EMBL" id="MSA68869.1"/>
    </source>
</evidence>
<reference evidence="1" key="1">
    <citation type="journal article" date="2019" name="Nat. Med.">
        <title>A library of human gut bacterial isolates paired with longitudinal multiomics data enables mechanistic microbiome research.</title>
        <authorList>
            <person name="Poyet M."/>
            <person name="Groussin M."/>
            <person name="Gibbons S.M."/>
            <person name="Avila-Pacheco J."/>
            <person name="Jiang X."/>
            <person name="Kearney S.M."/>
            <person name="Perrotta A.R."/>
            <person name="Berdy B."/>
            <person name="Zhao S."/>
            <person name="Lieberman T.D."/>
            <person name="Swanson P.K."/>
            <person name="Smith M."/>
            <person name="Roesemann S."/>
            <person name="Alexander J.E."/>
            <person name="Rich S.A."/>
            <person name="Livny J."/>
            <person name="Vlamakis H."/>
            <person name="Clish C."/>
            <person name="Bullock K."/>
            <person name="Deik A."/>
            <person name="Scott J."/>
            <person name="Pierce K.A."/>
            <person name="Xavier R.J."/>
            <person name="Alm E.J."/>
        </authorList>
    </citation>
    <scope>NUCLEOTIDE SEQUENCE</scope>
    <source>
        <strain evidence="1">BIOML-A18</strain>
    </source>
</reference>
<organism evidence="1">
    <name type="scientific">Ligilactobacillus ruminis</name>
    <dbReference type="NCBI Taxonomy" id="1623"/>
    <lineage>
        <taxon>Bacteria</taxon>
        <taxon>Bacillati</taxon>
        <taxon>Bacillota</taxon>
        <taxon>Bacilli</taxon>
        <taxon>Lactobacillales</taxon>
        <taxon>Lactobacillaceae</taxon>
        <taxon>Ligilactobacillus</taxon>
    </lineage>
</organism>
<dbReference type="EMBL" id="WKOD01000019">
    <property type="protein sequence ID" value="MSA68869.1"/>
    <property type="molecule type" value="Genomic_DNA"/>
</dbReference>
<protein>
    <submittedName>
        <fullName evidence="1">Uncharacterized protein</fullName>
    </submittedName>
</protein>
<dbReference type="AlphaFoldDB" id="A0A6A8GSI4"/>
<dbReference type="RefSeq" id="WP_154237092.1">
    <property type="nucleotide sequence ID" value="NZ_WKNS01000020.1"/>
</dbReference>
<gene>
    <name evidence="1" type="ORF">GKC89_07195</name>
</gene>
<accession>A0A6A8GSI4</accession>
<proteinExistence type="predicted"/>
<name>A0A6A8GSI4_9LACO</name>